<reference evidence="1 2" key="1">
    <citation type="journal article" date="2015" name="Genome Announc.">
        <title>Expanding the biotechnology potential of lactobacilli through comparative genomics of 213 strains and associated genera.</title>
        <authorList>
            <person name="Sun Z."/>
            <person name="Harris H.M."/>
            <person name="McCann A."/>
            <person name="Guo C."/>
            <person name="Argimon S."/>
            <person name="Zhang W."/>
            <person name="Yang X."/>
            <person name="Jeffery I.B."/>
            <person name="Cooney J.C."/>
            <person name="Kagawa T.F."/>
            <person name="Liu W."/>
            <person name="Song Y."/>
            <person name="Salvetti E."/>
            <person name="Wrobel A."/>
            <person name="Rasinkangas P."/>
            <person name="Parkhill J."/>
            <person name="Rea M.C."/>
            <person name="O'Sullivan O."/>
            <person name="Ritari J."/>
            <person name="Douillard F.P."/>
            <person name="Paul Ross R."/>
            <person name="Yang R."/>
            <person name="Briner A.E."/>
            <person name="Felis G.E."/>
            <person name="de Vos W.M."/>
            <person name="Barrangou R."/>
            <person name="Klaenhammer T.R."/>
            <person name="Caufield P.W."/>
            <person name="Cui Y."/>
            <person name="Zhang H."/>
            <person name="O'Toole P.W."/>
        </authorList>
    </citation>
    <scope>NUCLEOTIDE SEQUENCE [LARGE SCALE GENOMIC DNA]</scope>
    <source>
        <strain evidence="1 2">DSM 19674</strain>
    </source>
</reference>
<dbReference type="STRING" id="1423788.FC78_GL001628"/>
<evidence type="ECO:0000313" key="2">
    <source>
        <dbReference type="Proteomes" id="UP000051515"/>
    </source>
</evidence>
<proteinExistence type="predicted"/>
<comment type="caution">
    <text evidence="1">The sequence shown here is derived from an EMBL/GenBank/DDBJ whole genome shotgun (WGS) entry which is preliminary data.</text>
</comment>
<dbReference type="InterPro" id="IPR029470">
    <property type="entry name" value="PDDEXK_4"/>
</dbReference>
<organism evidence="1 2">
    <name type="scientific">Companilactobacillus bobalius DSM 19674</name>
    <dbReference type="NCBI Taxonomy" id="1423788"/>
    <lineage>
        <taxon>Bacteria</taxon>
        <taxon>Bacillati</taxon>
        <taxon>Bacillota</taxon>
        <taxon>Bacilli</taxon>
        <taxon>Lactobacillales</taxon>
        <taxon>Lactobacillaceae</taxon>
        <taxon>Companilactobacillus</taxon>
        <taxon>Companilactobacillus bobalius</taxon>
    </lineage>
</organism>
<keyword evidence="2" id="KW-1185">Reference proteome</keyword>
<sequence>MMDKVVKGNTMEESLLKLDQDWEKKYDDFLKENDNSRNFFRLVEMQRFEIKHSNLLAWLLRANESHELHGIFMKYFMERLVSKYPSLKKTIGDIEKYDFDDVTVKREYKDIDILARSENSNFNLIIENKIDSGEHDEQLSRYEEIVTKEYAESKNVYVYLTLNGALPSIESWKAFSYRDVESIIKKILKTQKLDTKIKFFLEDYLQLTRENTGMVEDEKEKLAREFLKNHKEALDFIKNYSKSATERFVEILKGTCNESSEIEFTEDASNKTYIRFKTDNMNKMTQDDLEGKNKTWSGAKYFYEMLIESTPSLQLSIKKANENKATENLVKVLRANNDISSESKHIVKKFTTDYSTKVFIDDLSTLSPDEMKKASEEFLSSFVAKITEFEKPLKEQLVKND</sequence>
<accession>A0A0R1KPZ5</accession>
<dbReference type="OrthoDB" id="9806170at2"/>
<dbReference type="Proteomes" id="UP000051515">
    <property type="component" value="Unassembled WGS sequence"/>
</dbReference>
<dbReference type="EMBL" id="AZDY01000037">
    <property type="protein sequence ID" value="KRK82825.1"/>
    <property type="molecule type" value="Genomic_DNA"/>
</dbReference>
<protein>
    <recommendedName>
        <fullName evidence="3">PD-(D/E)XK nuclease superfamily protein</fullName>
    </recommendedName>
</protein>
<dbReference type="RefSeq" id="WP_082604513.1">
    <property type="nucleotide sequence ID" value="NZ_AZDY01000037.1"/>
</dbReference>
<dbReference type="AlphaFoldDB" id="A0A0R1KPZ5"/>
<evidence type="ECO:0008006" key="3">
    <source>
        <dbReference type="Google" id="ProtNLM"/>
    </source>
</evidence>
<dbReference type="Pfam" id="PF14281">
    <property type="entry name" value="PDDEXK_4"/>
    <property type="match status" value="1"/>
</dbReference>
<name>A0A0R1KPZ5_9LACO</name>
<dbReference type="PATRIC" id="fig|1423788.3.peg.1679"/>
<evidence type="ECO:0000313" key="1">
    <source>
        <dbReference type="EMBL" id="KRK82825.1"/>
    </source>
</evidence>
<gene>
    <name evidence="1" type="ORF">FC78_GL001628</name>
</gene>